<proteinExistence type="predicted"/>
<evidence type="ECO:0000313" key="1">
    <source>
        <dbReference type="EMBL" id="KIK80666.1"/>
    </source>
</evidence>
<organism evidence="1 2">
    <name type="scientific">Paxillus rubicundulus Ve08.2h10</name>
    <dbReference type="NCBI Taxonomy" id="930991"/>
    <lineage>
        <taxon>Eukaryota</taxon>
        <taxon>Fungi</taxon>
        <taxon>Dikarya</taxon>
        <taxon>Basidiomycota</taxon>
        <taxon>Agaricomycotina</taxon>
        <taxon>Agaricomycetes</taxon>
        <taxon>Agaricomycetidae</taxon>
        <taxon>Boletales</taxon>
        <taxon>Paxilineae</taxon>
        <taxon>Paxillaceae</taxon>
        <taxon>Paxillus</taxon>
    </lineage>
</organism>
<accession>A0A0D0D9Y1</accession>
<keyword evidence="2" id="KW-1185">Reference proteome</keyword>
<sequence>MAQSEGSEPDADMGSSFSVLLVVHLDTYTTTSVSNGGKNKTKETKSTKVKEVMITLTASNYLDLLTTMLAKHGKDTYKVTEKKPYSFKYLLPPAKVRGDAMDVDNATDFADMAKKLIESKPDKVKVFVNMKEVEKHPLQAKMQHDSTGDSNKAGPGSDLERAIAHFWRLIIKQWGNEYDNSVTYLHPTGVDIPCTPLMIWDWAIAMYEGTVTKLHPPNIQSFDPRKSAIALVPMCHLHTPAPGLSRDRNGPYTPGLTTISATSATPMPIVPQPQSPAIPTPLKLTRFLEYADAQLGVQNAMTYEYALHYLGAGPDILAKMSDSDVSTAGLKVT</sequence>
<reference evidence="1 2" key="1">
    <citation type="submission" date="2014-04" db="EMBL/GenBank/DDBJ databases">
        <authorList>
            <consortium name="DOE Joint Genome Institute"/>
            <person name="Kuo A."/>
            <person name="Kohler A."/>
            <person name="Jargeat P."/>
            <person name="Nagy L.G."/>
            <person name="Floudas D."/>
            <person name="Copeland A."/>
            <person name="Barry K.W."/>
            <person name="Cichocki N."/>
            <person name="Veneault-Fourrey C."/>
            <person name="LaButti K."/>
            <person name="Lindquist E.A."/>
            <person name="Lipzen A."/>
            <person name="Lundell T."/>
            <person name="Morin E."/>
            <person name="Murat C."/>
            <person name="Sun H."/>
            <person name="Tunlid A."/>
            <person name="Henrissat B."/>
            <person name="Grigoriev I.V."/>
            <person name="Hibbett D.S."/>
            <person name="Martin F."/>
            <person name="Nordberg H.P."/>
            <person name="Cantor M.N."/>
            <person name="Hua S.X."/>
        </authorList>
    </citation>
    <scope>NUCLEOTIDE SEQUENCE [LARGE SCALE GENOMIC DNA]</scope>
    <source>
        <strain evidence="1 2">Ve08.2h10</strain>
    </source>
</reference>
<dbReference type="InParanoid" id="A0A0D0D9Y1"/>
<evidence type="ECO:0000313" key="2">
    <source>
        <dbReference type="Proteomes" id="UP000054538"/>
    </source>
</evidence>
<gene>
    <name evidence="1" type="ORF">PAXRUDRAFT_764893</name>
</gene>
<dbReference type="EMBL" id="KN825963">
    <property type="protein sequence ID" value="KIK80666.1"/>
    <property type="molecule type" value="Genomic_DNA"/>
</dbReference>
<dbReference type="AlphaFoldDB" id="A0A0D0D9Y1"/>
<protein>
    <submittedName>
        <fullName evidence="1">Uncharacterized protein</fullName>
    </submittedName>
</protein>
<dbReference type="OrthoDB" id="2681472at2759"/>
<name>A0A0D0D9Y1_9AGAM</name>
<dbReference type="HOGENOM" id="CLU_033557_1_0_1"/>
<reference evidence="2" key="2">
    <citation type="submission" date="2015-01" db="EMBL/GenBank/DDBJ databases">
        <title>Evolutionary Origins and Diversification of the Mycorrhizal Mutualists.</title>
        <authorList>
            <consortium name="DOE Joint Genome Institute"/>
            <consortium name="Mycorrhizal Genomics Consortium"/>
            <person name="Kohler A."/>
            <person name="Kuo A."/>
            <person name="Nagy L.G."/>
            <person name="Floudas D."/>
            <person name="Copeland A."/>
            <person name="Barry K.W."/>
            <person name="Cichocki N."/>
            <person name="Veneault-Fourrey C."/>
            <person name="LaButti K."/>
            <person name="Lindquist E.A."/>
            <person name="Lipzen A."/>
            <person name="Lundell T."/>
            <person name="Morin E."/>
            <person name="Murat C."/>
            <person name="Riley R."/>
            <person name="Ohm R."/>
            <person name="Sun H."/>
            <person name="Tunlid A."/>
            <person name="Henrissat B."/>
            <person name="Grigoriev I.V."/>
            <person name="Hibbett D.S."/>
            <person name="Martin F."/>
        </authorList>
    </citation>
    <scope>NUCLEOTIDE SEQUENCE [LARGE SCALE GENOMIC DNA]</scope>
    <source>
        <strain evidence="2">Ve08.2h10</strain>
    </source>
</reference>
<dbReference type="Proteomes" id="UP000054538">
    <property type="component" value="Unassembled WGS sequence"/>
</dbReference>